<organism evidence="1 2">
    <name type="scientific">Hohenbuehelia grisea</name>
    <dbReference type="NCBI Taxonomy" id="104357"/>
    <lineage>
        <taxon>Eukaryota</taxon>
        <taxon>Fungi</taxon>
        <taxon>Dikarya</taxon>
        <taxon>Basidiomycota</taxon>
        <taxon>Agaricomycotina</taxon>
        <taxon>Agaricomycetes</taxon>
        <taxon>Agaricomycetidae</taxon>
        <taxon>Agaricales</taxon>
        <taxon>Pleurotineae</taxon>
        <taxon>Pleurotaceae</taxon>
        <taxon>Hohenbuehelia</taxon>
    </lineage>
</organism>
<keyword evidence="2" id="KW-1185">Reference proteome</keyword>
<dbReference type="Proteomes" id="UP001556367">
    <property type="component" value="Unassembled WGS sequence"/>
</dbReference>
<evidence type="ECO:0000313" key="1">
    <source>
        <dbReference type="EMBL" id="KAL0957880.1"/>
    </source>
</evidence>
<protein>
    <submittedName>
        <fullName evidence="1">Uncharacterized protein</fullName>
    </submittedName>
</protein>
<dbReference type="EMBL" id="JASNQZ010000004">
    <property type="protein sequence ID" value="KAL0957880.1"/>
    <property type="molecule type" value="Genomic_DNA"/>
</dbReference>
<evidence type="ECO:0000313" key="2">
    <source>
        <dbReference type="Proteomes" id="UP001556367"/>
    </source>
</evidence>
<gene>
    <name evidence="1" type="ORF">HGRIS_000064</name>
</gene>
<comment type="caution">
    <text evidence="1">The sequence shown here is derived from an EMBL/GenBank/DDBJ whole genome shotgun (WGS) entry which is preliminary data.</text>
</comment>
<reference evidence="2" key="1">
    <citation type="submission" date="2024-06" db="EMBL/GenBank/DDBJ databases">
        <title>Multi-omics analyses provide insights into the biosynthesis of the anticancer antibiotic pleurotin in Hohenbuehelia grisea.</title>
        <authorList>
            <person name="Weaver J.A."/>
            <person name="Alberti F."/>
        </authorList>
    </citation>
    <scope>NUCLEOTIDE SEQUENCE [LARGE SCALE GENOMIC DNA]</scope>
    <source>
        <strain evidence="2">T-177</strain>
    </source>
</reference>
<proteinExistence type="predicted"/>
<name>A0ABR3JRR8_9AGAR</name>
<sequence>MHPNALLDWWITIVVKRLSQSRAIVQEPASPVLIERVNGHCSSDWLARSTYSSSLLPMVPLQPSITVNVTLGLHLSRDNFCFSWRLRSTFWAPHMLSLGFLRSFAPYLARTREAARCYVLHVLLSYVDCLSDSFQLYADFCPSRR</sequence>
<accession>A0ABR3JRR8</accession>